<proteinExistence type="predicted"/>
<evidence type="ECO:0000313" key="3">
    <source>
        <dbReference type="Proteomes" id="UP000271974"/>
    </source>
</evidence>
<feature type="compositionally biased region" description="Basic and acidic residues" evidence="1">
    <location>
        <begin position="84"/>
        <end position="103"/>
    </location>
</feature>
<protein>
    <submittedName>
        <fullName evidence="2">Uncharacterized protein</fullName>
    </submittedName>
</protein>
<dbReference type="Proteomes" id="UP000271974">
    <property type="component" value="Unassembled WGS sequence"/>
</dbReference>
<evidence type="ECO:0000256" key="1">
    <source>
        <dbReference type="SAM" id="MobiDB-lite"/>
    </source>
</evidence>
<gene>
    <name evidence="2" type="ORF">EGW08_009771</name>
</gene>
<feature type="region of interest" description="Disordered" evidence="1">
    <location>
        <begin position="84"/>
        <end position="104"/>
    </location>
</feature>
<keyword evidence="3" id="KW-1185">Reference proteome</keyword>
<name>A0A3S0ZMG5_ELYCH</name>
<evidence type="ECO:0000313" key="2">
    <source>
        <dbReference type="EMBL" id="RUS82465.1"/>
    </source>
</evidence>
<comment type="caution">
    <text evidence="2">The sequence shown here is derived from an EMBL/GenBank/DDBJ whole genome shotgun (WGS) entry which is preliminary data.</text>
</comment>
<sequence>MAQRSRAREPRSGGAWIVADRELTSPGLVWIVTDRELASPGLVELGLSQIESSRAQVWCGLSQIENSRAQVWWSLDCRRSRAHEPRSGVDCHRPRAHEPRSGGEGRGLVELGLSQIESSRAQVWWRGPRQGCPVPPSALTEGVGVGIFQDFEVVSVGWFALQHHRLKCGQSSVNLAAGCADYAQWEGGAQGGELVVVVVSTYGE</sequence>
<dbReference type="EMBL" id="RQTK01000285">
    <property type="protein sequence ID" value="RUS82465.1"/>
    <property type="molecule type" value="Genomic_DNA"/>
</dbReference>
<dbReference type="AlphaFoldDB" id="A0A3S0ZMG5"/>
<reference evidence="2 3" key="1">
    <citation type="submission" date="2019-01" db="EMBL/GenBank/DDBJ databases">
        <title>A draft genome assembly of the solar-powered sea slug Elysia chlorotica.</title>
        <authorList>
            <person name="Cai H."/>
            <person name="Li Q."/>
            <person name="Fang X."/>
            <person name="Li J."/>
            <person name="Curtis N.E."/>
            <person name="Altenburger A."/>
            <person name="Shibata T."/>
            <person name="Feng M."/>
            <person name="Maeda T."/>
            <person name="Schwartz J.A."/>
            <person name="Shigenobu S."/>
            <person name="Lundholm N."/>
            <person name="Nishiyama T."/>
            <person name="Yang H."/>
            <person name="Hasebe M."/>
            <person name="Li S."/>
            <person name="Pierce S.K."/>
            <person name="Wang J."/>
        </authorList>
    </citation>
    <scope>NUCLEOTIDE SEQUENCE [LARGE SCALE GENOMIC DNA]</scope>
    <source>
        <strain evidence="2">EC2010</strain>
        <tissue evidence="2">Whole organism of an adult</tissue>
    </source>
</reference>
<accession>A0A3S0ZMG5</accession>
<organism evidence="2 3">
    <name type="scientific">Elysia chlorotica</name>
    <name type="common">Eastern emerald elysia</name>
    <name type="synonym">Sea slug</name>
    <dbReference type="NCBI Taxonomy" id="188477"/>
    <lineage>
        <taxon>Eukaryota</taxon>
        <taxon>Metazoa</taxon>
        <taxon>Spiralia</taxon>
        <taxon>Lophotrochozoa</taxon>
        <taxon>Mollusca</taxon>
        <taxon>Gastropoda</taxon>
        <taxon>Heterobranchia</taxon>
        <taxon>Euthyneura</taxon>
        <taxon>Panpulmonata</taxon>
        <taxon>Sacoglossa</taxon>
        <taxon>Placobranchoidea</taxon>
        <taxon>Plakobranchidae</taxon>
        <taxon>Elysia</taxon>
    </lineage>
</organism>